<dbReference type="EMBL" id="WHJE01000039">
    <property type="protein sequence ID" value="KAE8764214.1"/>
    <property type="molecule type" value="Genomic_DNA"/>
</dbReference>
<comment type="caution">
    <text evidence="2">The sequence shown here is derived from an EMBL/GenBank/DDBJ whole genome shotgun (WGS) entry which is preliminary data.</text>
</comment>
<feature type="compositionally biased region" description="Basic residues" evidence="1">
    <location>
        <begin position="94"/>
        <end position="103"/>
    </location>
</feature>
<evidence type="ECO:0000313" key="3">
    <source>
        <dbReference type="Proteomes" id="UP000451860"/>
    </source>
</evidence>
<dbReference type="Proteomes" id="UP000451860">
    <property type="component" value="Unassembled WGS sequence"/>
</dbReference>
<evidence type="ECO:0000313" key="2">
    <source>
        <dbReference type="EMBL" id="KAE8764214.1"/>
    </source>
</evidence>
<proteinExistence type="predicted"/>
<name>A0A7J5UQ24_9MICO</name>
<gene>
    <name evidence="2" type="ORF">GB883_10010</name>
</gene>
<protein>
    <submittedName>
        <fullName evidence="2">Uncharacterized protein</fullName>
    </submittedName>
</protein>
<reference evidence="2 3" key="1">
    <citation type="submission" date="2019-10" db="EMBL/GenBank/DDBJ databases">
        <title>Georgenia wutianyii sp. nov. and Georgenia yuyongxinii sp. nov. isolated from plateau pika (Ochotona curzoniae) in the Qinghai-Tibet plateau of China.</title>
        <authorList>
            <person name="Tian Z."/>
        </authorList>
    </citation>
    <scope>NUCLEOTIDE SEQUENCE [LARGE SCALE GENOMIC DNA]</scope>
    <source>
        <strain evidence="2 3">DSM 21501</strain>
    </source>
</reference>
<evidence type="ECO:0000256" key="1">
    <source>
        <dbReference type="SAM" id="MobiDB-lite"/>
    </source>
</evidence>
<feature type="non-terminal residue" evidence="2">
    <location>
        <position position="103"/>
    </location>
</feature>
<feature type="compositionally biased region" description="Low complexity" evidence="1">
    <location>
        <begin position="73"/>
        <end position="84"/>
    </location>
</feature>
<sequence length="103" mass="10874">MKYHEGAVAALTDVQRELTGSTPAGQAAPVIGGVRERWVARCAQPAASSPGWQAYRDGGVDALDELAGTLTEPADVPADPAATRPDPDRLDARARRRSPSLLR</sequence>
<dbReference type="RefSeq" id="WP_152359779.1">
    <property type="nucleotide sequence ID" value="NZ_WHJE01000039.1"/>
</dbReference>
<dbReference type="AlphaFoldDB" id="A0A7J5UQ24"/>
<feature type="region of interest" description="Disordered" evidence="1">
    <location>
        <begin position="67"/>
        <end position="103"/>
    </location>
</feature>
<organism evidence="2 3">
    <name type="scientific">Georgenia thermotolerans</name>
    <dbReference type="NCBI Taxonomy" id="527326"/>
    <lineage>
        <taxon>Bacteria</taxon>
        <taxon>Bacillati</taxon>
        <taxon>Actinomycetota</taxon>
        <taxon>Actinomycetes</taxon>
        <taxon>Micrococcales</taxon>
        <taxon>Bogoriellaceae</taxon>
        <taxon>Georgenia</taxon>
    </lineage>
</organism>
<keyword evidence="3" id="KW-1185">Reference proteome</keyword>
<accession>A0A7J5UQ24</accession>